<accession>A0A2W7RBQ9</accession>
<dbReference type="PANTHER" id="PTHR42953">
    <property type="entry name" value="HIGH-AFFINITY ZINC UPTAKE SYSTEM PROTEIN ZNUA-RELATED"/>
    <property type="match status" value="1"/>
</dbReference>
<proteinExistence type="inferred from homology"/>
<name>A0A2W7RBQ9_9RHOB</name>
<evidence type="ECO:0000256" key="2">
    <source>
        <dbReference type="ARBA" id="ARBA00015915"/>
    </source>
</evidence>
<dbReference type="STRING" id="121821.GCA_001870675_02346"/>
<keyword evidence="4 7" id="KW-0732">Signal</keyword>
<evidence type="ECO:0000256" key="7">
    <source>
        <dbReference type="SAM" id="SignalP"/>
    </source>
</evidence>
<gene>
    <name evidence="8" type="ORF">LY56_00273</name>
</gene>
<dbReference type="Proteomes" id="UP000249364">
    <property type="component" value="Unassembled WGS sequence"/>
</dbReference>
<feature type="region of interest" description="Disordered" evidence="6">
    <location>
        <begin position="112"/>
        <end position="251"/>
    </location>
</feature>
<reference evidence="8 9" key="1">
    <citation type="submission" date="2018-06" db="EMBL/GenBank/DDBJ databases">
        <title>Genomic Encyclopedia of Archaeal and Bacterial Type Strains, Phase II (KMG-II): from individual species to whole genera.</title>
        <authorList>
            <person name="Goeker M."/>
        </authorList>
    </citation>
    <scope>NUCLEOTIDE SEQUENCE [LARGE SCALE GENOMIC DNA]</scope>
    <source>
        <strain evidence="8 9">DSM 13087</strain>
    </source>
</reference>
<dbReference type="InterPro" id="IPR006127">
    <property type="entry name" value="ZnuA-like"/>
</dbReference>
<evidence type="ECO:0000256" key="5">
    <source>
        <dbReference type="ARBA" id="ARBA00022906"/>
    </source>
</evidence>
<dbReference type="SUPFAM" id="SSF53807">
    <property type="entry name" value="Helical backbone' metal receptor"/>
    <property type="match status" value="1"/>
</dbReference>
<organism evidence="8 9">
    <name type="scientific">Roseinatronobacter thiooxidans</name>
    <dbReference type="NCBI Taxonomy" id="121821"/>
    <lineage>
        <taxon>Bacteria</taxon>
        <taxon>Pseudomonadati</taxon>
        <taxon>Pseudomonadota</taxon>
        <taxon>Alphaproteobacteria</taxon>
        <taxon>Rhodobacterales</taxon>
        <taxon>Paracoccaceae</taxon>
        <taxon>Roseinatronobacter</taxon>
    </lineage>
</organism>
<evidence type="ECO:0000256" key="4">
    <source>
        <dbReference type="ARBA" id="ARBA00022729"/>
    </source>
</evidence>
<keyword evidence="3" id="KW-0813">Transport</keyword>
<dbReference type="InterPro" id="IPR050492">
    <property type="entry name" value="Bact_metal-bind_prot9"/>
</dbReference>
<evidence type="ECO:0000256" key="3">
    <source>
        <dbReference type="ARBA" id="ARBA00022448"/>
    </source>
</evidence>
<evidence type="ECO:0000256" key="1">
    <source>
        <dbReference type="ARBA" id="ARBA00011028"/>
    </source>
</evidence>
<dbReference type="Gene3D" id="3.40.50.1980">
    <property type="entry name" value="Nitrogenase molybdenum iron protein domain"/>
    <property type="match status" value="3"/>
</dbReference>
<feature type="compositionally biased region" description="Basic and acidic residues" evidence="6">
    <location>
        <begin position="115"/>
        <end position="248"/>
    </location>
</feature>
<keyword evidence="5" id="KW-0864">Zinc transport</keyword>
<keyword evidence="5" id="KW-0862">Zinc</keyword>
<keyword evidence="9" id="KW-1185">Reference proteome</keyword>
<dbReference type="PANTHER" id="PTHR42953:SF3">
    <property type="entry name" value="HIGH-AFFINITY ZINC UPTAKE SYSTEM PROTEIN ZNUA"/>
    <property type="match status" value="1"/>
</dbReference>
<feature type="signal peptide" evidence="7">
    <location>
        <begin position="1"/>
        <end position="18"/>
    </location>
</feature>
<dbReference type="GO" id="GO:0046872">
    <property type="term" value="F:metal ion binding"/>
    <property type="evidence" value="ECO:0007669"/>
    <property type="project" value="InterPro"/>
</dbReference>
<dbReference type="OrthoDB" id="7346865at2"/>
<feature type="chain" id="PRO_5016125432" description="High-affinity zinc uptake system protein ZnuA" evidence="7">
    <location>
        <begin position="19"/>
        <end position="417"/>
    </location>
</feature>
<dbReference type="RefSeq" id="WP_071469014.1">
    <property type="nucleotide sequence ID" value="NZ_MEHT01000009.1"/>
</dbReference>
<dbReference type="Pfam" id="PF01297">
    <property type="entry name" value="ZnuA"/>
    <property type="match status" value="1"/>
</dbReference>
<sequence length="417" mass="44679">MRYSLALACAMMATPIAAKDLNVVTDFAVTHSLVSMVMGDVGQPDLLLDRGGDPHSFQLRPSQARALADANLIFWVGEDLTPWMARALSGIEAQGEVVTLLKAEGLHLQGFAAGHGHDDHGHSDHGHDDHGHDDHGHAHDDHGHDHDDHSHAHDDHGHDHDDHSHAHDDHGHDDHGHSDHGHDDHGHDDHAHGDQGHDDHGHDDHAHSDHGHDDHAHSDHGHDDHAHGDHGHDDHAHDDHGHSHDGNDPHAWMNTGNVEIWLDLIADELAENDPDNAATYRANAEAARAQIAELSTEIAEILAPVGDAPLVMFHDAYGYLVHQFGVNVAGTIALGDAAAPGAQRLAELRAELQADGAVCIFPEVNHSSRYIDTVVEGTGVRVGAELDPAGVTLEPGAALYPALMRNMAQAIADCVAG</sequence>
<dbReference type="EMBL" id="QKZQ01000001">
    <property type="protein sequence ID" value="PZX48125.1"/>
    <property type="molecule type" value="Genomic_DNA"/>
</dbReference>
<comment type="caution">
    <text evidence="8">The sequence shown here is derived from an EMBL/GenBank/DDBJ whole genome shotgun (WGS) entry which is preliminary data.</text>
</comment>
<evidence type="ECO:0000313" key="9">
    <source>
        <dbReference type="Proteomes" id="UP000249364"/>
    </source>
</evidence>
<keyword evidence="5" id="KW-0406">Ion transport</keyword>
<dbReference type="GO" id="GO:0006829">
    <property type="term" value="P:zinc ion transport"/>
    <property type="evidence" value="ECO:0007669"/>
    <property type="project" value="UniProtKB-KW"/>
</dbReference>
<protein>
    <recommendedName>
        <fullName evidence="2">High-affinity zinc uptake system protein ZnuA</fullName>
    </recommendedName>
</protein>
<comment type="similarity">
    <text evidence="1">Belongs to the bacterial solute-binding protein 9 family.</text>
</comment>
<evidence type="ECO:0000313" key="8">
    <source>
        <dbReference type="EMBL" id="PZX48125.1"/>
    </source>
</evidence>
<dbReference type="AlphaFoldDB" id="A0A2W7RBQ9"/>
<evidence type="ECO:0000256" key="6">
    <source>
        <dbReference type="SAM" id="MobiDB-lite"/>
    </source>
</evidence>